<feature type="domain" description="FLYWCH-type" evidence="4">
    <location>
        <begin position="14"/>
        <end position="71"/>
    </location>
</feature>
<organism evidence="5">
    <name type="scientific">Pararge aegeria</name>
    <name type="common">speckled wood butterfly</name>
    <dbReference type="NCBI Taxonomy" id="116150"/>
    <lineage>
        <taxon>Eukaryota</taxon>
        <taxon>Metazoa</taxon>
        <taxon>Ecdysozoa</taxon>
        <taxon>Arthropoda</taxon>
        <taxon>Hexapoda</taxon>
        <taxon>Insecta</taxon>
        <taxon>Pterygota</taxon>
        <taxon>Neoptera</taxon>
        <taxon>Endopterygota</taxon>
        <taxon>Lepidoptera</taxon>
        <taxon>Glossata</taxon>
        <taxon>Ditrysia</taxon>
        <taxon>Papilionoidea</taxon>
        <taxon>Nymphalidae</taxon>
        <taxon>Satyrinae</taxon>
        <taxon>Satyrini</taxon>
        <taxon>Parargina</taxon>
        <taxon>Pararge</taxon>
    </lineage>
</organism>
<dbReference type="EMBL" id="GAIX01010674">
    <property type="protein sequence ID" value="JAA81886.1"/>
    <property type="molecule type" value="Transcribed_RNA"/>
</dbReference>
<feature type="non-terminal residue" evidence="5">
    <location>
        <position position="1"/>
    </location>
</feature>
<proteinExistence type="predicted"/>
<name>S4NT01_9NEOP</name>
<accession>S4NT01</accession>
<keyword evidence="3" id="KW-0862">Zinc</keyword>
<keyword evidence="1" id="KW-0479">Metal-binding</keyword>
<evidence type="ECO:0000259" key="4">
    <source>
        <dbReference type="Pfam" id="PF04500"/>
    </source>
</evidence>
<dbReference type="AlphaFoldDB" id="S4NT01"/>
<evidence type="ECO:0000256" key="2">
    <source>
        <dbReference type="ARBA" id="ARBA00022771"/>
    </source>
</evidence>
<evidence type="ECO:0000256" key="1">
    <source>
        <dbReference type="ARBA" id="ARBA00022723"/>
    </source>
</evidence>
<protein>
    <submittedName>
        <fullName evidence="5">Modifier of mdg4</fullName>
    </submittedName>
</protein>
<evidence type="ECO:0000313" key="5">
    <source>
        <dbReference type="EMBL" id="JAA81886.1"/>
    </source>
</evidence>
<dbReference type="InterPro" id="IPR007588">
    <property type="entry name" value="Znf_FLYWCH"/>
</dbReference>
<dbReference type="GO" id="GO:0008270">
    <property type="term" value="F:zinc ion binding"/>
    <property type="evidence" value="ECO:0007669"/>
    <property type="project" value="UniProtKB-KW"/>
</dbReference>
<sequence length="88" mass="9878">AVGDAQGGMFINSRRKGNTVLLYKKYIYSKHRAGKKGERWTCSSKWSKKCPAQVLLAQDGSITDVQIVHTHPPPTVNMDVTGKFIKRF</sequence>
<evidence type="ECO:0000256" key="3">
    <source>
        <dbReference type="ARBA" id="ARBA00022833"/>
    </source>
</evidence>
<reference evidence="5" key="2">
    <citation type="submission" date="2013-05" db="EMBL/GenBank/DDBJ databases">
        <authorList>
            <person name="Carter J.-M."/>
            <person name="Baker S.C."/>
            <person name="Pink R."/>
            <person name="Carter D.R.F."/>
            <person name="Collins A."/>
            <person name="Tomlin J."/>
            <person name="Gibbs M."/>
            <person name="Breuker C.J."/>
        </authorList>
    </citation>
    <scope>NUCLEOTIDE SEQUENCE</scope>
    <source>
        <tissue evidence="5">Ovary</tissue>
    </source>
</reference>
<keyword evidence="2" id="KW-0863">Zinc-finger</keyword>
<dbReference type="Pfam" id="PF04500">
    <property type="entry name" value="FLYWCH"/>
    <property type="match status" value="1"/>
</dbReference>
<reference evidence="5" key="1">
    <citation type="journal article" date="2013" name="BMC Genomics">
        <title>Unscrambling butterfly oogenesis.</title>
        <authorList>
            <person name="Carter J.M."/>
            <person name="Baker S.C."/>
            <person name="Pink R."/>
            <person name="Carter D.R."/>
            <person name="Collins A."/>
            <person name="Tomlin J."/>
            <person name="Gibbs M."/>
            <person name="Breuker C.J."/>
        </authorList>
    </citation>
    <scope>NUCLEOTIDE SEQUENCE</scope>
    <source>
        <tissue evidence="5">Ovary</tissue>
    </source>
</reference>
<dbReference type="Gene3D" id="2.20.25.240">
    <property type="match status" value="1"/>
</dbReference>